<feature type="region of interest" description="Disordered" evidence="1">
    <location>
        <begin position="399"/>
        <end position="422"/>
    </location>
</feature>
<dbReference type="EMBL" id="BPLR01007946">
    <property type="protein sequence ID" value="GIY20891.1"/>
    <property type="molecule type" value="Genomic_DNA"/>
</dbReference>
<name>A0AAV4RKN8_CAEEX</name>
<feature type="compositionally biased region" description="Polar residues" evidence="1">
    <location>
        <begin position="204"/>
        <end position="215"/>
    </location>
</feature>
<dbReference type="Gene3D" id="1.10.10.60">
    <property type="entry name" value="Homeodomain-like"/>
    <property type="match status" value="1"/>
</dbReference>
<keyword evidence="2" id="KW-0371">Homeobox</keyword>
<organism evidence="2 3">
    <name type="scientific">Caerostris extrusa</name>
    <name type="common">Bark spider</name>
    <name type="synonym">Caerostris bankana</name>
    <dbReference type="NCBI Taxonomy" id="172846"/>
    <lineage>
        <taxon>Eukaryota</taxon>
        <taxon>Metazoa</taxon>
        <taxon>Ecdysozoa</taxon>
        <taxon>Arthropoda</taxon>
        <taxon>Chelicerata</taxon>
        <taxon>Arachnida</taxon>
        <taxon>Araneae</taxon>
        <taxon>Araneomorphae</taxon>
        <taxon>Entelegynae</taxon>
        <taxon>Araneoidea</taxon>
        <taxon>Araneidae</taxon>
        <taxon>Caerostris</taxon>
    </lineage>
</organism>
<keyword evidence="2" id="KW-0238">DNA-binding</keyword>
<dbReference type="CDD" id="cd00086">
    <property type="entry name" value="homeodomain"/>
    <property type="match status" value="1"/>
</dbReference>
<feature type="region of interest" description="Disordered" evidence="1">
    <location>
        <begin position="135"/>
        <end position="182"/>
    </location>
</feature>
<gene>
    <name evidence="2" type="primary">AVEN_32035_1</name>
    <name evidence="2" type="ORF">CEXT_524571</name>
</gene>
<dbReference type="Proteomes" id="UP001054945">
    <property type="component" value="Unassembled WGS sequence"/>
</dbReference>
<feature type="region of interest" description="Disordered" evidence="1">
    <location>
        <begin position="196"/>
        <end position="280"/>
    </location>
</feature>
<proteinExistence type="predicted"/>
<protein>
    <submittedName>
        <fullName evidence="2">Homeobox domain-containing protein</fullName>
    </submittedName>
</protein>
<feature type="region of interest" description="Disordered" evidence="1">
    <location>
        <begin position="365"/>
        <end position="385"/>
    </location>
</feature>
<sequence length="468" mass="51791">MCVPIKHATSNSELSFCLNSFKLPVSFPEQTLGKHNCWLSLCENKKCTRRNINCREYNKDSQGASPNTSRADGVYVVGYNYETILLRPVLEGRCSPGLAPGGVKYPVFIPFNPSALLRLLSAVWFQNRRAKWRKAERLRKEREDKQRPLLENEKGVLQSLGHPSDSEDSNPEGQKDQQPTTLCGDTDCGWRCQDKDDNKDVSLSGKQTPLSSTSGPDPMKMKPDSSSEDTKLEDPEPLKLRTSLSSGAFPHPPLSTKTTSPSLRPARLVPPRSGPPSETAKQVVGSTASKLCYRPQLLEICPDFRSLPSASLFTSLGYFARFGEHHYFANLLPNKSCLNLRIHFFAVPLCACSFGRHLSPCPGANRPSPLLQSPSSSGGGPGDLSEMRRKIREHYQPTLLRPIATSSSPPPSGLSTTPGWRTSHEHGDTNVLAIHVNGTQTCFRLKLLLLHRRSYSVANETTFIHDDL</sequence>
<accession>A0AAV4RKN8</accession>
<keyword evidence="3" id="KW-1185">Reference proteome</keyword>
<comment type="caution">
    <text evidence="2">The sequence shown here is derived from an EMBL/GenBank/DDBJ whole genome shotgun (WGS) entry which is preliminary data.</text>
</comment>
<feature type="compositionally biased region" description="Basic and acidic residues" evidence="1">
    <location>
        <begin position="219"/>
        <end position="239"/>
    </location>
</feature>
<dbReference type="AlphaFoldDB" id="A0AAV4RKN8"/>
<evidence type="ECO:0000256" key="1">
    <source>
        <dbReference type="SAM" id="MobiDB-lite"/>
    </source>
</evidence>
<evidence type="ECO:0000313" key="2">
    <source>
        <dbReference type="EMBL" id="GIY20891.1"/>
    </source>
</evidence>
<dbReference type="InterPro" id="IPR001356">
    <property type="entry name" value="HD"/>
</dbReference>
<evidence type="ECO:0000313" key="3">
    <source>
        <dbReference type="Proteomes" id="UP001054945"/>
    </source>
</evidence>
<feature type="compositionally biased region" description="Low complexity" evidence="1">
    <location>
        <begin position="367"/>
        <end position="376"/>
    </location>
</feature>
<dbReference type="GO" id="GO:0003677">
    <property type="term" value="F:DNA binding"/>
    <property type="evidence" value="ECO:0007669"/>
    <property type="project" value="UniProtKB-KW"/>
</dbReference>
<feature type="compositionally biased region" description="Basic and acidic residues" evidence="1">
    <location>
        <begin position="135"/>
        <end position="154"/>
    </location>
</feature>
<reference evidence="2 3" key="1">
    <citation type="submission" date="2021-06" db="EMBL/GenBank/DDBJ databases">
        <title>Caerostris extrusa draft genome.</title>
        <authorList>
            <person name="Kono N."/>
            <person name="Arakawa K."/>
        </authorList>
    </citation>
    <scope>NUCLEOTIDE SEQUENCE [LARGE SCALE GENOMIC DNA]</scope>
</reference>